<dbReference type="InterPro" id="IPR000160">
    <property type="entry name" value="GGDEF_dom"/>
</dbReference>
<dbReference type="GO" id="GO:0043709">
    <property type="term" value="P:cell adhesion involved in single-species biofilm formation"/>
    <property type="evidence" value="ECO:0007669"/>
    <property type="project" value="TreeGrafter"/>
</dbReference>
<dbReference type="PANTHER" id="PTHR45138">
    <property type="entry name" value="REGULATORY COMPONENTS OF SENSORY TRANSDUCTION SYSTEM"/>
    <property type="match status" value="1"/>
</dbReference>
<proteinExistence type="predicted"/>
<dbReference type="PANTHER" id="PTHR45138:SF9">
    <property type="entry name" value="DIGUANYLATE CYCLASE DGCM-RELATED"/>
    <property type="match status" value="1"/>
</dbReference>
<dbReference type="PROSITE" id="PS50887">
    <property type="entry name" value="GGDEF"/>
    <property type="match status" value="1"/>
</dbReference>
<gene>
    <name evidence="2" type="ORF">CAI16_19630</name>
</gene>
<dbReference type="Pfam" id="PF00990">
    <property type="entry name" value="GGDEF"/>
    <property type="match status" value="1"/>
</dbReference>
<feature type="domain" description="GGDEF" evidence="1">
    <location>
        <begin position="1"/>
        <end position="104"/>
    </location>
</feature>
<dbReference type="Proteomes" id="UP000256488">
    <property type="component" value="Unassembled WGS sequence"/>
</dbReference>
<evidence type="ECO:0000259" key="1">
    <source>
        <dbReference type="PROSITE" id="PS50887"/>
    </source>
</evidence>
<dbReference type="InterPro" id="IPR050469">
    <property type="entry name" value="Diguanylate_Cyclase"/>
</dbReference>
<accession>A0A3E0WIS6</accession>
<name>A0A3E0WIS6_9BACI</name>
<sequence>MFFNLHLSRYNASVLKLADCLSFYIQLVLLLAIYAPDKKINEAVVLAEEICNYVENNTDPPVTLSCGVSTWENNYNDSISELFIRADRALYKAKHKGKNSVVRG</sequence>
<comment type="caution">
    <text evidence="2">The sequence shown here is derived from an EMBL/GenBank/DDBJ whole genome shotgun (WGS) entry which is preliminary data.</text>
</comment>
<evidence type="ECO:0000313" key="2">
    <source>
        <dbReference type="EMBL" id="RFA31866.1"/>
    </source>
</evidence>
<dbReference type="SUPFAM" id="SSF55073">
    <property type="entry name" value="Nucleotide cyclase"/>
    <property type="match status" value="1"/>
</dbReference>
<dbReference type="AlphaFoldDB" id="A0A3E0WIS6"/>
<dbReference type="GO" id="GO:0052621">
    <property type="term" value="F:diguanylate cyclase activity"/>
    <property type="evidence" value="ECO:0007669"/>
    <property type="project" value="TreeGrafter"/>
</dbReference>
<dbReference type="InterPro" id="IPR043128">
    <property type="entry name" value="Rev_trsase/Diguanyl_cyclase"/>
</dbReference>
<reference evidence="2 3" key="1">
    <citation type="submission" date="2017-05" db="EMBL/GenBank/DDBJ databases">
        <title>Virgibacillus sp. AK90 isolated from a saltern of Kakinada, India.</title>
        <authorList>
            <person name="Gupta V."/>
            <person name="Sidhu C."/>
            <person name="Korpole S."/>
            <person name="Pinnaka A.K."/>
        </authorList>
    </citation>
    <scope>NUCLEOTIDE SEQUENCE [LARGE SCALE GENOMIC DNA]</scope>
    <source>
        <strain evidence="2 3">AK90</strain>
    </source>
</reference>
<dbReference type="GO" id="GO:1902201">
    <property type="term" value="P:negative regulation of bacterial-type flagellum-dependent cell motility"/>
    <property type="evidence" value="ECO:0007669"/>
    <property type="project" value="TreeGrafter"/>
</dbReference>
<dbReference type="Gene3D" id="3.30.70.270">
    <property type="match status" value="1"/>
</dbReference>
<protein>
    <recommendedName>
        <fullName evidence="1">GGDEF domain-containing protein</fullName>
    </recommendedName>
</protein>
<evidence type="ECO:0000313" key="3">
    <source>
        <dbReference type="Proteomes" id="UP000256488"/>
    </source>
</evidence>
<dbReference type="InterPro" id="IPR029787">
    <property type="entry name" value="Nucleotide_cyclase"/>
</dbReference>
<dbReference type="EMBL" id="NFZX01000094">
    <property type="protein sequence ID" value="RFA31866.1"/>
    <property type="molecule type" value="Genomic_DNA"/>
</dbReference>
<organism evidence="2 3">
    <name type="scientific">Virgibacillus dokdonensis</name>
    <dbReference type="NCBI Taxonomy" id="302167"/>
    <lineage>
        <taxon>Bacteria</taxon>
        <taxon>Bacillati</taxon>
        <taxon>Bacillota</taxon>
        <taxon>Bacilli</taxon>
        <taxon>Bacillales</taxon>
        <taxon>Bacillaceae</taxon>
        <taxon>Virgibacillus</taxon>
    </lineage>
</organism>
<dbReference type="GO" id="GO:0005886">
    <property type="term" value="C:plasma membrane"/>
    <property type="evidence" value="ECO:0007669"/>
    <property type="project" value="TreeGrafter"/>
</dbReference>